<dbReference type="GO" id="GO:0008168">
    <property type="term" value="F:methyltransferase activity"/>
    <property type="evidence" value="ECO:0007669"/>
    <property type="project" value="UniProtKB-KW"/>
</dbReference>
<evidence type="ECO:0000256" key="3">
    <source>
        <dbReference type="ARBA" id="ARBA00022679"/>
    </source>
</evidence>
<dbReference type="PANTHER" id="PTHR12176">
    <property type="entry name" value="SAM-DEPENDENT METHYLTRANSFERASE SUPERFAMILY PROTEIN"/>
    <property type="match status" value="1"/>
</dbReference>
<dbReference type="Proteomes" id="UP000230002">
    <property type="component" value="Unassembled WGS sequence"/>
</dbReference>
<evidence type="ECO:0000313" key="4">
    <source>
        <dbReference type="EMBL" id="PIL31813.1"/>
    </source>
</evidence>
<comment type="similarity">
    <text evidence="1">Belongs to the methyltransferase superfamily.</text>
</comment>
<keyword evidence="3" id="KW-0808">Transferase</keyword>
<keyword evidence="5" id="KW-1185">Reference proteome</keyword>
<protein>
    <recommendedName>
        <fullName evidence="6">Methyltransferase domain-containing protein</fullName>
    </recommendedName>
</protein>
<evidence type="ECO:0000256" key="1">
    <source>
        <dbReference type="ARBA" id="ARBA00008361"/>
    </source>
</evidence>
<dbReference type="Gene3D" id="3.40.50.150">
    <property type="entry name" value="Vaccinia Virus protein VP39"/>
    <property type="match status" value="1"/>
</dbReference>
<gene>
    <name evidence="4" type="ORF">GSI_06517</name>
</gene>
<dbReference type="EMBL" id="AYKW01000012">
    <property type="protein sequence ID" value="PIL31813.1"/>
    <property type="molecule type" value="Genomic_DNA"/>
</dbReference>
<evidence type="ECO:0000256" key="2">
    <source>
        <dbReference type="ARBA" id="ARBA00022603"/>
    </source>
</evidence>
<reference evidence="4 5" key="1">
    <citation type="journal article" date="2015" name="Sci. Rep.">
        <title>Chromosome-level genome map provides insights into diverse defense mechanisms in the medicinal fungus Ganoderma sinense.</title>
        <authorList>
            <person name="Zhu Y."/>
            <person name="Xu J."/>
            <person name="Sun C."/>
            <person name="Zhou S."/>
            <person name="Xu H."/>
            <person name="Nelson D.R."/>
            <person name="Qian J."/>
            <person name="Song J."/>
            <person name="Luo H."/>
            <person name="Xiang L."/>
            <person name="Li Y."/>
            <person name="Xu Z."/>
            <person name="Ji A."/>
            <person name="Wang L."/>
            <person name="Lu S."/>
            <person name="Hayward A."/>
            <person name="Sun W."/>
            <person name="Li X."/>
            <person name="Schwartz D.C."/>
            <person name="Wang Y."/>
            <person name="Chen S."/>
        </authorList>
    </citation>
    <scope>NUCLEOTIDE SEQUENCE [LARGE SCALE GENOMIC DNA]</scope>
    <source>
        <strain evidence="4 5">ZZ0214-1</strain>
    </source>
</reference>
<name>A0A2G8SDJ1_9APHY</name>
<comment type="caution">
    <text evidence="4">The sequence shown here is derived from an EMBL/GenBank/DDBJ whole genome shotgun (WGS) entry which is preliminary data.</text>
</comment>
<organism evidence="4 5">
    <name type="scientific">Ganoderma sinense ZZ0214-1</name>
    <dbReference type="NCBI Taxonomy" id="1077348"/>
    <lineage>
        <taxon>Eukaryota</taxon>
        <taxon>Fungi</taxon>
        <taxon>Dikarya</taxon>
        <taxon>Basidiomycota</taxon>
        <taxon>Agaricomycotina</taxon>
        <taxon>Agaricomycetes</taxon>
        <taxon>Polyporales</taxon>
        <taxon>Polyporaceae</taxon>
        <taxon>Ganoderma</taxon>
    </lineage>
</organism>
<dbReference type="InterPro" id="IPR051419">
    <property type="entry name" value="Lys/N-term_MeTrsfase_sf"/>
</dbReference>
<dbReference type="InterPro" id="IPR029063">
    <property type="entry name" value="SAM-dependent_MTases_sf"/>
</dbReference>
<sequence>MPPDYEMQSYWNARFENESHFEWLGDGSDTIIPHLRTHLLSLRVPSPSRPARLLHIGAGTSSLSERIRELYHNIYGPQVDEQAIVNVDFAETLVAREREKEATLARGWLGTGMQWICADALKWKELEAALHWSKEERAFDLIVDKSTSDAISCAQDISYSSPDLSLHPVLKELLAAQEGQKLSVPPVQLLAIHLASLVCPGGLWVALTFSSTRFSFLSSLEPGDNALPSHAAIYWDVEKIVALDAPTGMDPEGGVYGPVVQHYVFLIRRKDI</sequence>
<dbReference type="SUPFAM" id="SSF53335">
    <property type="entry name" value="S-adenosyl-L-methionine-dependent methyltransferases"/>
    <property type="match status" value="1"/>
</dbReference>
<evidence type="ECO:0008006" key="6">
    <source>
        <dbReference type="Google" id="ProtNLM"/>
    </source>
</evidence>
<accession>A0A2G8SDJ1</accession>
<dbReference type="PANTHER" id="PTHR12176:SF84">
    <property type="entry name" value="METHYLTRANSFERASE DOMAIN-CONTAINING PROTEIN"/>
    <property type="match status" value="1"/>
</dbReference>
<dbReference type="GO" id="GO:0032259">
    <property type="term" value="P:methylation"/>
    <property type="evidence" value="ECO:0007669"/>
    <property type="project" value="UniProtKB-KW"/>
</dbReference>
<keyword evidence="2" id="KW-0489">Methyltransferase</keyword>
<dbReference type="AlphaFoldDB" id="A0A2G8SDJ1"/>
<proteinExistence type="inferred from homology"/>
<dbReference type="OrthoDB" id="411785at2759"/>
<dbReference type="STRING" id="1077348.A0A2G8SDJ1"/>
<evidence type="ECO:0000313" key="5">
    <source>
        <dbReference type="Proteomes" id="UP000230002"/>
    </source>
</evidence>